<reference evidence="2 3" key="1">
    <citation type="journal article" date="2019" name="Commun. Biol.">
        <title>The bagworm genome reveals a unique fibroin gene that provides high tensile strength.</title>
        <authorList>
            <person name="Kono N."/>
            <person name="Nakamura H."/>
            <person name="Ohtoshi R."/>
            <person name="Tomita M."/>
            <person name="Numata K."/>
            <person name="Arakawa K."/>
        </authorList>
    </citation>
    <scope>NUCLEOTIDE SEQUENCE [LARGE SCALE GENOMIC DNA]</scope>
</reference>
<gene>
    <name evidence="2" type="ORF">EVAR_61773_1</name>
</gene>
<name>A0A4C1Z421_EUMVA</name>
<protein>
    <submittedName>
        <fullName evidence="2">Uncharacterized protein</fullName>
    </submittedName>
</protein>
<feature type="region of interest" description="Disordered" evidence="1">
    <location>
        <begin position="74"/>
        <end position="123"/>
    </location>
</feature>
<feature type="compositionally biased region" description="Polar residues" evidence="1">
    <location>
        <begin position="74"/>
        <end position="85"/>
    </location>
</feature>
<evidence type="ECO:0000313" key="2">
    <source>
        <dbReference type="EMBL" id="GBP81375.1"/>
    </source>
</evidence>
<dbReference type="AlphaFoldDB" id="A0A4C1Z421"/>
<keyword evidence="3" id="KW-1185">Reference proteome</keyword>
<proteinExistence type="predicted"/>
<dbReference type="EMBL" id="BGZK01001508">
    <property type="protein sequence ID" value="GBP81375.1"/>
    <property type="molecule type" value="Genomic_DNA"/>
</dbReference>
<evidence type="ECO:0000313" key="3">
    <source>
        <dbReference type="Proteomes" id="UP000299102"/>
    </source>
</evidence>
<organism evidence="2 3">
    <name type="scientific">Eumeta variegata</name>
    <name type="common">Bagworm moth</name>
    <name type="synonym">Eumeta japonica</name>
    <dbReference type="NCBI Taxonomy" id="151549"/>
    <lineage>
        <taxon>Eukaryota</taxon>
        <taxon>Metazoa</taxon>
        <taxon>Ecdysozoa</taxon>
        <taxon>Arthropoda</taxon>
        <taxon>Hexapoda</taxon>
        <taxon>Insecta</taxon>
        <taxon>Pterygota</taxon>
        <taxon>Neoptera</taxon>
        <taxon>Endopterygota</taxon>
        <taxon>Lepidoptera</taxon>
        <taxon>Glossata</taxon>
        <taxon>Ditrysia</taxon>
        <taxon>Tineoidea</taxon>
        <taxon>Psychidae</taxon>
        <taxon>Oiketicinae</taxon>
        <taxon>Eumeta</taxon>
    </lineage>
</organism>
<comment type="caution">
    <text evidence="2">The sequence shown here is derived from an EMBL/GenBank/DDBJ whole genome shotgun (WGS) entry which is preliminary data.</text>
</comment>
<accession>A0A4C1Z421</accession>
<evidence type="ECO:0000256" key="1">
    <source>
        <dbReference type="SAM" id="MobiDB-lite"/>
    </source>
</evidence>
<sequence>MGGQVKPLTFCIKIPRAGRAPIPRRVQIKNLDKRNTAISYKYIFVRFKSAYDFVELNDKKIKNDSKEMYRINHTFISRSGPNKSSRGAERPPRAQHRRGRRPPQDLIDGPINFPNEANMCTPT</sequence>
<dbReference type="Proteomes" id="UP000299102">
    <property type="component" value="Unassembled WGS sequence"/>
</dbReference>